<proteinExistence type="predicted"/>
<comment type="caution">
    <text evidence="1">The sequence shown here is derived from an EMBL/GenBank/DDBJ whole genome shotgun (WGS) entry which is preliminary data.</text>
</comment>
<dbReference type="InterPro" id="IPR018775">
    <property type="entry name" value="RlaP"/>
</dbReference>
<feature type="non-terminal residue" evidence="1">
    <location>
        <position position="1"/>
    </location>
</feature>
<dbReference type="AlphaFoldDB" id="X0W1G9"/>
<dbReference type="Pfam" id="PF10127">
    <property type="entry name" value="RlaP"/>
    <property type="match status" value="1"/>
</dbReference>
<evidence type="ECO:0000313" key="1">
    <source>
        <dbReference type="EMBL" id="GAG17197.1"/>
    </source>
</evidence>
<dbReference type="PANTHER" id="PTHR34817">
    <property type="entry name" value="NUCLEOTIDYLTRANSFERASE"/>
    <property type="match status" value="1"/>
</dbReference>
<accession>X0W1G9</accession>
<reference evidence="1" key="1">
    <citation type="journal article" date="2014" name="Front. Microbiol.">
        <title>High frequency of phylogenetically diverse reductive dehalogenase-homologous genes in deep subseafloor sedimentary metagenomes.</title>
        <authorList>
            <person name="Kawai M."/>
            <person name="Futagami T."/>
            <person name="Toyoda A."/>
            <person name="Takaki Y."/>
            <person name="Nishi S."/>
            <person name="Hori S."/>
            <person name="Arai W."/>
            <person name="Tsubouchi T."/>
            <person name="Morono Y."/>
            <person name="Uchiyama I."/>
            <person name="Ito T."/>
            <person name="Fujiyama A."/>
            <person name="Inagaki F."/>
            <person name="Takami H."/>
        </authorList>
    </citation>
    <scope>NUCLEOTIDE SEQUENCE</scope>
    <source>
        <strain evidence="1">Expedition CK06-06</strain>
    </source>
</reference>
<organism evidence="1">
    <name type="scientific">marine sediment metagenome</name>
    <dbReference type="NCBI Taxonomy" id="412755"/>
    <lineage>
        <taxon>unclassified sequences</taxon>
        <taxon>metagenomes</taxon>
        <taxon>ecological metagenomes</taxon>
    </lineage>
</organism>
<dbReference type="PANTHER" id="PTHR34817:SF2">
    <property type="entry name" value="NUCLEOTIDYLTRANSFERASE"/>
    <property type="match status" value="1"/>
</dbReference>
<gene>
    <name evidence="1" type="ORF">S01H1_58138</name>
</gene>
<protein>
    <recommendedName>
        <fullName evidence="2">Nucleotidyltransferase</fullName>
    </recommendedName>
</protein>
<dbReference type="EMBL" id="BARS01037958">
    <property type="protein sequence ID" value="GAG17197.1"/>
    <property type="molecule type" value="Genomic_DNA"/>
</dbReference>
<sequence>SIEIEEQVRIVYACESGSRAWGFPSADSDYDVRFIYLHPRDWYLSVDLERKRDVIERVIDGQLDVNGWDLRKALQLFRKGNPPLMEWLGSPIVYLEEFTVADQMRDLMSRYYSPVACLYHYLHMARGNYRDYLKGPMVWVKKYFYVLRPLLAIKWIEQGLGVVPTEFQVLVDEVVDSSELKDEIGKLVAAKRRGEELERGPRIERISEFIEDELVRLESKQFEQEYDKPVGPVDEFNRVFRAALEEVWS</sequence>
<evidence type="ECO:0008006" key="2">
    <source>
        <dbReference type="Google" id="ProtNLM"/>
    </source>
</evidence>
<name>X0W1G9_9ZZZZ</name>